<feature type="compositionally biased region" description="Basic and acidic residues" evidence="1">
    <location>
        <begin position="86"/>
        <end position="95"/>
    </location>
</feature>
<keyword evidence="3" id="KW-1185">Reference proteome</keyword>
<dbReference type="OrthoDB" id="3981093at2759"/>
<evidence type="ECO:0000256" key="1">
    <source>
        <dbReference type="SAM" id="MobiDB-lite"/>
    </source>
</evidence>
<gene>
    <name evidence="2" type="ORF">ATY40_BA7504738</name>
</gene>
<dbReference type="Proteomes" id="UP000094565">
    <property type="component" value="Chromosome 4"/>
</dbReference>
<protein>
    <submittedName>
        <fullName evidence="2">BA75_04738T0</fullName>
    </submittedName>
</protein>
<name>A0A1B2JHL7_PICPA</name>
<feature type="compositionally biased region" description="Pro residues" evidence="1">
    <location>
        <begin position="69"/>
        <end position="79"/>
    </location>
</feature>
<accession>A0A1B2JHL7</accession>
<organism evidence="2 3">
    <name type="scientific">Komagataella pastoris</name>
    <name type="common">Yeast</name>
    <name type="synonym">Pichia pastoris</name>
    <dbReference type="NCBI Taxonomy" id="4922"/>
    <lineage>
        <taxon>Eukaryota</taxon>
        <taxon>Fungi</taxon>
        <taxon>Dikarya</taxon>
        <taxon>Ascomycota</taxon>
        <taxon>Saccharomycotina</taxon>
        <taxon>Pichiomycetes</taxon>
        <taxon>Pichiales</taxon>
        <taxon>Pichiaceae</taxon>
        <taxon>Komagataella</taxon>
    </lineage>
</organism>
<dbReference type="EMBL" id="CP014587">
    <property type="protein sequence ID" value="ANZ77391.1"/>
    <property type="molecule type" value="Genomic_DNA"/>
</dbReference>
<evidence type="ECO:0000313" key="2">
    <source>
        <dbReference type="EMBL" id="ANZ77391.1"/>
    </source>
</evidence>
<feature type="region of interest" description="Disordered" evidence="1">
    <location>
        <begin position="1"/>
        <end position="116"/>
    </location>
</feature>
<evidence type="ECO:0000313" key="3">
    <source>
        <dbReference type="Proteomes" id="UP000094565"/>
    </source>
</evidence>
<proteinExistence type="predicted"/>
<dbReference type="AlphaFoldDB" id="A0A1B2JHL7"/>
<reference evidence="2 3" key="1">
    <citation type="submission" date="2016-02" db="EMBL/GenBank/DDBJ databases">
        <title>Comparative genomic and transcriptomic foundation for Pichia pastoris.</title>
        <authorList>
            <person name="Love K.R."/>
            <person name="Shah K.A."/>
            <person name="Whittaker C.A."/>
            <person name="Wu J."/>
            <person name="Bartlett M.C."/>
            <person name="Ma D."/>
            <person name="Leeson R.L."/>
            <person name="Priest M."/>
            <person name="Young S.K."/>
            <person name="Love J.C."/>
        </authorList>
    </citation>
    <scope>NUCLEOTIDE SEQUENCE [LARGE SCALE GENOMIC DNA]</scope>
    <source>
        <strain evidence="2 3">ATCC 28485</strain>
    </source>
</reference>
<sequence>MYNFHTRSGSVKHKDKLQLKEDRGLFNAGVGRLSEDNDENLMAQVPEPIVKTIPKEQETQNSQSGKAPKLPPRKPPPVVERPAGGELKEINEKRNNSVHPSQRSTESEEAKSELSIQEQIDSIRRLNNNLKERPVSMDDEDDSELIFASKKVVRHLTKAYLVERNYTSDQEFKVHQFSMGQKFWKYHILSIGTDLFYLSSIPEINHLCCRYSPGFFVSISRFRDEDGLPAYRMSFKGEVDNFNDRLLLISELPVVAVITKRIKTGFDIQITKTYALKDHLISFMGEGKRINGGTEYLEIPELNNLDLEDADLKQTLSRYELHMEGASKESWIVSPILRKSRKISNKLGLSQSVYKIKGKRNIFFYKNSKKGDGTFSENSKDVVGLFRPSQTKLKKKIIKGASQLKHLERNSYISPQSLGIPDDPSTNSVQRYYRAADGYLEEFPKDDSPNQVKLGWITIYENSLFKRANGLWELCLTMTLTAGLDRIIAGT</sequence>